<dbReference type="InterPro" id="IPR003591">
    <property type="entry name" value="Leu-rich_rpt_typical-subtyp"/>
</dbReference>
<dbReference type="PANTHER" id="PTHR15454">
    <property type="entry name" value="NISCHARIN RELATED"/>
    <property type="match status" value="1"/>
</dbReference>
<dbReference type="InterPro" id="IPR032675">
    <property type="entry name" value="LRR_dom_sf"/>
</dbReference>
<gene>
    <name evidence="6" type="primary">LOC106160481</name>
</gene>
<reference evidence="6" key="1">
    <citation type="submission" date="2025-08" db="UniProtKB">
        <authorList>
            <consortium name="RefSeq"/>
        </authorList>
    </citation>
    <scope>IDENTIFICATION</scope>
    <source>
        <tissue evidence="6">Gonads</tissue>
    </source>
</reference>
<feature type="region of interest" description="Disordered" evidence="3">
    <location>
        <begin position="453"/>
        <end position="475"/>
    </location>
</feature>
<dbReference type="OrthoDB" id="430293at2759"/>
<protein>
    <submittedName>
        <fullName evidence="6">Nischarin isoform X1</fullName>
    </submittedName>
</protein>
<dbReference type="SUPFAM" id="SSF52075">
    <property type="entry name" value="Outer arm dynein light chain 1"/>
    <property type="match status" value="1"/>
</dbReference>
<dbReference type="Pfam" id="PF00787">
    <property type="entry name" value="PX"/>
    <property type="match status" value="1"/>
</dbReference>
<dbReference type="RefSeq" id="XP_013392556.1">
    <property type="nucleotide sequence ID" value="XM_013537102.2"/>
</dbReference>
<proteinExistence type="predicted"/>
<evidence type="ECO:0000256" key="3">
    <source>
        <dbReference type="SAM" id="MobiDB-lite"/>
    </source>
</evidence>
<dbReference type="FunFam" id="3.30.1520.10:FF:000020">
    <property type="entry name" value="nischarin isoform X1"/>
    <property type="match status" value="1"/>
</dbReference>
<dbReference type="GeneID" id="106160481"/>
<accession>A0A1S3I3Z6</accession>
<dbReference type="Gene3D" id="3.80.10.10">
    <property type="entry name" value="Ribonuclease Inhibitor"/>
    <property type="match status" value="2"/>
</dbReference>
<keyword evidence="2" id="KW-0677">Repeat</keyword>
<dbReference type="InterPro" id="IPR036871">
    <property type="entry name" value="PX_dom_sf"/>
</dbReference>
<dbReference type="PRINTS" id="PR00019">
    <property type="entry name" value="LEURICHRPT"/>
</dbReference>
<evidence type="ECO:0000256" key="2">
    <source>
        <dbReference type="ARBA" id="ARBA00022737"/>
    </source>
</evidence>
<sequence length="475" mass="54609">MAHFNRDVEGFTASRVVKTIGSENVDNYTVYILEVYCGSYSWTVRHRYSEFHELHERLVTKYKIDKTLLPPKKVFGNQNEEFIKKRQADLELYLQVLMHYLPKLPPELAFFLDFDKYEIHGITQLLAEHLFEKGEKILQSQQTFVVSPLHLNAVTQRLKLPEPTCDHILIYTGDMRKDLGHILDFFTRLKYLKILGTKEPLGTSNIEVNQLSFEMNCFKSLTVLELDQCNIGTISVVDTVKKTLKHLIVHGSLQALKDMLLRDIVYWQTEDTEETAVLPVWESLQAADFSHNEIKEIDESVRLMPRLEYLDLSRNQLSDVQHLHYLPALSQVNLAHNRLRTLESLHVRLGNVKILNLSGNQLDTLEGLSKLYSLETLNVSKNKLAEVENVQCIGKLPCLENLILRDNPIRTVVDYRVAVLELFGDRAKEVLLDKEATTQQELDKIAVRLALQKAKDDRAKRQSTSSTADTSSIPN</sequence>
<keyword evidence="5" id="KW-1185">Reference proteome</keyword>
<dbReference type="PROSITE" id="PS50195">
    <property type="entry name" value="PX"/>
    <property type="match status" value="1"/>
</dbReference>
<dbReference type="FunCoup" id="A0A1S3I3Z6">
    <property type="interactions" value="81"/>
</dbReference>
<evidence type="ECO:0000256" key="1">
    <source>
        <dbReference type="ARBA" id="ARBA00022614"/>
    </source>
</evidence>
<dbReference type="STRING" id="7574.A0A1S3I3Z6"/>
<name>A0A1S3I3Z6_LINAN</name>
<dbReference type="KEGG" id="lak:106160481"/>
<dbReference type="SMART" id="SM00369">
    <property type="entry name" value="LRR_TYP"/>
    <property type="match status" value="4"/>
</dbReference>
<feature type="compositionally biased region" description="Polar residues" evidence="3">
    <location>
        <begin position="462"/>
        <end position="475"/>
    </location>
</feature>
<evidence type="ECO:0000259" key="4">
    <source>
        <dbReference type="PROSITE" id="PS50195"/>
    </source>
</evidence>
<dbReference type="InterPro" id="IPR001683">
    <property type="entry name" value="PX_dom"/>
</dbReference>
<dbReference type="PANTHER" id="PTHR15454:SF35">
    <property type="entry name" value="NISCHARIN"/>
    <property type="match status" value="1"/>
</dbReference>
<feature type="domain" description="PX" evidence="4">
    <location>
        <begin position="9"/>
        <end position="118"/>
    </location>
</feature>
<dbReference type="GO" id="GO:0035091">
    <property type="term" value="F:phosphatidylinositol binding"/>
    <property type="evidence" value="ECO:0007669"/>
    <property type="project" value="InterPro"/>
</dbReference>
<evidence type="ECO:0000313" key="5">
    <source>
        <dbReference type="Proteomes" id="UP000085678"/>
    </source>
</evidence>
<dbReference type="PROSITE" id="PS51450">
    <property type="entry name" value="LRR"/>
    <property type="match status" value="2"/>
</dbReference>
<dbReference type="SMART" id="SM00312">
    <property type="entry name" value="PX"/>
    <property type="match status" value="1"/>
</dbReference>
<dbReference type="SUPFAM" id="SSF64268">
    <property type="entry name" value="PX domain"/>
    <property type="match status" value="1"/>
</dbReference>
<dbReference type="AlphaFoldDB" id="A0A1S3I3Z6"/>
<dbReference type="Gene3D" id="3.30.1520.10">
    <property type="entry name" value="Phox-like domain"/>
    <property type="match status" value="1"/>
</dbReference>
<dbReference type="InParanoid" id="A0A1S3I3Z6"/>
<keyword evidence="1" id="KW-0433">Leucine-rich repeat</keyword>
<dbReference type="InterPro" id="IPR001611">
    <property type="entry name" value="Leu-rich_rpt"/>
</dbReference>
<dbReference type="Proteomes" id="UP000085678">
    <property type="component" value="Unplaced"/>
</dbReference>
<evidence type="ECO:0000313" key="6">
    <source>
        <dbReference type="RefSeq" id="XP_013392556.1"/>
    </source>
</evidence>
<dbReference type="Pfam" id="PF13855">
    <property type="entry name" value="LRR_8"/>
    <property type="match status" value="1"/>
</dbReference>
<dbReference type="GO" id="GO:0005737">
    <property type="term" value="C:cytoplasm"/>
    <property type="evidence" value="ECO:0007669"/>
    <property type="project" value="TreeGrafter"/>
</dbReference>
<organism evidence="5 6">
    <name type="scientific">Lingula anatina</name>
    <name type="common">Brachiopod</name>
    <name type="synonym">Lingula unguis</name>
    <dbReference type="NCBI Taxonomy" id="7574"/>
    <lineage>
        <taxon>Eukaryota</taxon>
        <taxon>Metazoa</taxon>
        <taxon>Spiralia</taxon>
        <taxon>Lophotrochozoa</taxon>
        <taxon>Brachiopoda</taxon>
        <taxon>Linguliformea</taxon>
        <taxon>Lingulata</taxon>
        <taxon>Lingulida</taxon>
        <taxon>Linguloidea</taxon>
        <taxon>Lingulidae</taxon>
        <taxon>Lingula</taxon>
    </lineage>
</organism>